<evidence type="ECO:0000313" key="3">
    <source>
        <dbReference type="Proteomes" id="UP000307790"/>
    </source>
</evidence>
<protein>
    <submittedName>
        <fullName evidence="2">Uncharacterized protein</fullName>
    </submittedName>
</protein>
<comment type="caution">
    <text evidence="2">The sequence shown here is derived from an EMBL/GenBank/DDBJ whole genome shotgun (WGS) entry which is preliminary data.</text>
</comment>
<keyword evidence="3" id="KW-1185">Reference proteome</keyword>
<keyword evidence="1" id="KW-0472">Membrane</keyword>
<proteinExistence type="predicted"/>
<dbReference type="EMBL" id="VCBC01000013">
    <property type="protein sequence ID" value="TLU62026.1"/>
    <property type="molecule type" value="Genomic_DNA"/>
</dbReference>
<evidence type="ECO:0000256" key="1">
    <source>
        <dbReference type="SAM" id="Phobius"/>
    </source>
</evidence>
<keyword evidence="1" id="KW-1133">Transmembrane helix</keyword>
<dbReference type="OrthoDB" id="6402772at2"/>
<organism evidence="2 3">
    <name type="scientific">Thalassotalea litorea</name>
    <dbReference type="NCBI Taxonomy" id="2020715"/>
    <lineage>
        <taxon>Bacteria</taxon>
        <taxon>Pseudomonadati</taxon>
        <taxon>Pseudomonadota</taxon>
        <taxon>Gammaproteobacteria</taxon>
        <taxon>Alteromonadales</taxon>
        <taxon>Colwelliaceae</taxon>
        <taxon>Thalassotalea</taxon>
    </lineage>
</organism>
<feature type="transmembrane region" description="Helical" evidence="1">
    <location>
        <begin position="28"/>
        <end position="51"/>
    </location>
</feature>
<reference evidence="2 3" key="1">
    <citation type="submission" date="2019-05" db="EMBL/GenBank/DDBJ databases">
        <title>Genome sequences of Thalassotalea litorea 1K03283.</title>
        <authorList>
            <person name="Zhang D."/>
        </authorList>
    </citation>
    <scope>NUCLEOTIDE SEQUENCE [LARGE SCALE GENOMIC DNA]</scope>
    <source>
        <strain evidence="2 3">MCCC 1K03283</strain>
    </source>
</reference>
<name>A0A5R9IEH8_9GAMM</name>
<dbReference type="AlphaFoldDB" id="A0A5R9IEH8"/>
<sequence>MFAWSLYRNETCGYDCGLFTVSSGPTVVGVYVLSFWTLAITTSVFFLKFLIRKFRRNNTSQSK</sequence>
<dbReference type="Proteomes" id="UP000307790">
    <property type="component" value="Unassembled WGS sequence"/>
</dbReference>
<evidence type="ECO:0000313" key="2">
    <source>
        <dbReference type="EMBL" id="TLU62026.1"/>
    </source>
</evidence>
<accession>A0A5R9IEH8</accession>
<keyword evidence="1" id="KW-0812">Transmembrane</keyword>
<gene>
    <name evidence="2" type="ORF">FE810_13110</name>
</gene>